<evidence type="ECO:0000313" key="3">
    <source>
        <dbReference type="Proteomes" id="UP000004416"/>
    </source>
</evidence>
<name>G9XKY7_DESHA</name>
<dbReference type="InterPro" id="IPR028973">
    <property type="entry name" value="PhnB-like"/>
</dbReference>
<dbReference type="AlphaFoldDB" id="G9XKY7"/>
<protein>
    <submittedName>
        <fullName evidence="2">Glyoxalase family protein</fullName>
    </submittedName>
</protein>
<dbReference type="PANTHER" id="PTHR33990:SF1">
    <property type="entry name" value="PROTEIN YJDN"/>
    <property type="match status" value="1"/>
</dbReference>
<organism evidence="2 3">
    <name type="scientific">Desulfitobacterium hafniense DP7</name>
    <dbReference type="NCBI Taxonomy" id="537010"/>
    <lineage>
        <taxon>Bacteria</taxon>
        <taxon>Bacillati</taxon>
        <taxon>Bacillota</taxon>
        <taxon>Clostridia</taxon>
        <taxon>Eubacteriales</taxon>
        <taxon>Desulfitobacteriaceae</taxon>
        <taxon>Desulfitobacterium</taxon>
    </lineage>
</organism>
<sequence length="150" mass="16836">MEEGLAMSDWLIPYINFNGNCEEAVKFYQSAIGGEAQILHYKDAPANPDFPISEGSQNLVLHAELRKDGHVIRFADNFPGTPFSQGNAISFALELPTAEETRRIFTALSQEGEVEMDLQETFFSPLYAKFTDKFGVHWQLHCKKSGPFST</sequence>
<dbReference type="Pfam" id="PF06983">
    <property type="entry name" value="3-dmu-9_3-mt"/>
    <property type="match status" value="1"/>
</dbReference>
<dbReference type="Proteomes" id="UP000004416">
    <property type="component" value="Unassembled WGS sequence"/>
</dbReference>
<dbReference type="PANTHER" id="PTHR33990">
    <property type="entry name" value="PROTEIN YJDN-RELATED"/>
    <property type="match status" value="1"/>
</dbReference>
<dbReference type="PATRIC" id="fig|537010.4.peg.1485"/>
<gene>
    <name evidence="2" type="ORF">HMPREF0322_01598</name>
</gene>
<dbReference type="SUPFAM" id="SSF54593">
    <property type="entry name" value="Glyoxalase/Bleomycin resistance protein/Dihydroxybiphenyl dioxygenase"/>
    <property type="match status" value="1"/>
</dbReference>
<dbReference type="EMBL" id="AFZX01000039">
    <property type="protein sequence ID" value="EHL07704.1"/>
    <property type="molecule type" value="Genomic_DNA"/>
</dbReference>
<feature type="domain" description="PhnB-like" evidence="1">
    <location>
        <begin position="11"/>
        <end position="140"/>
    </location>
</feature>
<proteinExistence type="predicted"/>
<evidence type="ECO:0000259" key="1">
    <source>
        <dbReference type="Pfam" id="PF06983"/>
    </source>
</evidence>
<accession>G9XKY7</accession>
<dbReference type="InterPro" id="IPR029068">
    <property type="entry name" value="Glyas_Bleomycin-R_OHBP_Dase"/>
</dbReference>
<dbReference type="HOGENOM" id="CLU_046006_17_3_9"/>
<evidence type="ECO:0000313" key="2">
    <source>
        <dbReference type="EMBL" id="EHL07704.1"/>
    </source>
</evidence>
<dbReference type="Gene3D" id="3.10.180.10">
    <property type="entry name" value="2,3-Dihydroxybiphenyl 1,2-Dioxygenase, domain 1"/>
    <property type="match status" value="1"/>
</dbReference>
<reference evidence="2 3" key="1">
    <citation type="submission" date="2011-08" db="EMBL/GenBank/DDBJ databases">
        <authorList>
            <person name="Weinstock G."/>
            <person name="Sodergren E."/>
            <person name="Clifton S."/>
            <person name="Fulton L."/>
            <person name="Fulton B."/>
            <person name="Courtney L."/>
            <person name="Fronick C."/>
            <person name="Harrison M."/>
            <person name="Strong C."/>
            <person name="Farmer C."/>
            <person name="Delahaunty K."/>
            <person name="Markovic C."/>
            <person name="Hall O."/>
            <person name="Minx P."/>
            <person name="Tomlinson C."/>
            <person name="Mitreva M."/>
            <person name="Hou S."/>
            <person name="Chen J."/>
            <person name="Wollam A."/>
            <person name="Pepin K.H."/>
            <person name="Johnson M."/>
            <person name="Bhonagiri V."/>
            <person name="Zhang X."/>
            <person name="Suruliraj S."/>
            <person name="Warren W."/>
            <person name="Chinwalla A."/>
            <person name="Mardis E.R."/>
            <person name="Wilson R.K."/>
        </authorList>
    </citation>
    <scope>NUCLEOTIDE SEQUENCE [LARGE SCALE GENOMIC DNA]</scope>
    <source>
        <strain evidence="2 3">DP7</strain>
    </source>
</reference>
<comment type="caution">
    <text evidence="2">The sequence shown here is derived from an EMBL/GenBank/DDBJ whole genome shotgun (WGS) entry which is preliminary data.</text>
</comment>
<dbReference type="CDD" id="cd06588">
    <property type="entry name" value="PhnB_like"/>
    <property type="match status" value="1"/>
</dbReference>